<dbReference type="PANTHER" id="PTHR43037">
    <property type="entry name" value="UNNAMED PRODUCT-RELATED"/>
    <property type="match status" value="1"/>
</dbReference>
<proteinExistence type="predicted"/>
<dbReference type="Proteomes" id="UP000294599">
    <property type="component" value="Unassembled WGS sequence"/>
</dbReference>
<dbReference type="GO" id="GO:0016787">
    <property type="term" value="F:hydrolase activity"/>
    <property type="evidence" value="ECO:0007669"/>
    <property type="project" value="UniProtKB-KW"/>
</dbReference>
<organism evidence="4 5">
    <name type="scientific">Pseudofulvimonas gallinarii</name>
    <dbReference type="NCBI Taxonomy" id="634155"/>
    <lineage>
        <taxon>Bacteria</taxon>
        <taxon>Pseudomonadati</taxon>
        <taxon>Pseudomonadota</taxon>
        <taxon>Gammaproteobacteria</taxon>
        <taxon>Lysobacterales</taxon>
        <taxon>Rhodanobacteraceae</taxon>
        <taxon>Pseudofulvimonas</taxon>
    </lineage>
</organism>
<dbReference type="RefSeq" id="WP_164484169.1">
    <property type="nucleotide sequence ID" value="NZ_MJEV01000092.1"/>
</dbReference>
<reference evidence="4 5" key="1">
    <citation type="submission" date="2019-03" db="EMBL/GenBank/DDBJ databases">
        <title>Genomic Encyclopedia of Type Strains, Phase IV (KMG-IV): sequencing the most valuable type-strain genomes for metagenomic binning, comparative biology and taxonomic classification.</title>
        <authorList>
            <person name="Goeker M."/>
        </authorList>
    </citation>
    <scope>NUCLEOTIDE SEQUENCE [LARGE SCALE GENOMIC DNA]</scope>
    <source>
        <strain evidence="4 5">DSM 21944</strain>
    </source>
</reference>
<sequence length="296" mass="30842">MLRVVLAALLIGAAEAHAANTVRLPDWVCAHADALFVDGFSGAAAVVRQSSGGAGGAAPGAQSRTVNVPGYGSHTYYLYVPTRHASIRPMPVLLALHGAAGSASMAQLAAQWLRDDWITAAEAGGFLVVAPAATGSSGGWVVPPPSPSDYSIFEAALADAEAAYDIDRSRRIGWGFSAGAHVMHDLGFNHYSATLHIDTLAAFAVGAGTMSALACGPEPDCTAMVSSASRKIPVSIHIGDSDPVQPYAAADRGRLLAQGWVEGDTLFYTPFAGGHEYHYSHLAQVWSDLCRFQVLP</sequence>
<dbReference type="SUPFAM" id="SSF53474">
    <property type="entry name" value="alpha/beta-Hydrolases"/>
    <property type="match status" value="1"/>
</dbReference>
<name>A0A4R3LD34_9GAMM</name>
<evidence type="ECO:0000313" key="4">
    <source>
        <dbReference type="EMBL" id="TCS97752.1"/>
    </source>
</evidence>
<dbReference type="InterPro" id="IPR050955">
    <property type="entry name" value="Plant_Biomass_Hydrol_Est"/>
</dbReference>
<evidence type="ECO:0000256" key="2">
    <source>
        <dbReference type="ARBA" id="ARBA00022801"/>
    </source>
</evidence>
<dbReference type="PANTHER" id="PTHR43037:SF5">
    <property type="entry name" value="FERULOYL ESTERASE"/>
    <property type="match status" value="1"/>
</dbReference>
<evidence type="ECO:0000256" key="3">
    <source>
        <dbReference type="SAM" id="SignalP"/>
    </source>
</evidence>
<dbReference type="AlphaFoldDB" id="A0A4R3LD34"/>
<evidence type="ECO:0008006" key="6">
    <source>
        <dbReference type="Google" id="ProtNLM"/>
    </source>
</evidence>
<dbReference type="InterPro" id="IPR029058">
    <property type="entry name" value="AB_hydrolase_fold"/>
</dbReference>
<gene>
    <name evidence="4" type="ORF">EDC25_11132</name>
</gene>
<evidence type="ECO:0000256" key="1">
    <source>
        <dbReference type="ARBA" id="ARBA00022729"/>
    </source>
</evidence>
<feature type="chain" id="PRO_5020604586" description="Esterase" evidence="3">
    <location>
        <begin position="19"/>
        <end position="296"/>
    </location>
</feature>
<keyword evidence="5" id="KW-1185">Reference proteome</keyword>
<accession>A0A4R3LD34</accession>
<dbReference type="Gene3D" id="3.40.50.1820">
    <property type="entry name" value="alpha/beta hydrolase"/>
    <property type="match status" value="1"/>
</dbReference>
<protein>
    <recommendedName>
        <fullName evidence="6">Esterase</fullName>
    </recommendedName>
</protein>
<evidence type="ECO:0000313" key="5">
    <source>
        <dbReference type="Proteomes" id="UP000294599"/>
    </source>
</evidence>
<feature type="signal peptide" evidence="3">
    <location>
        <begin position="1"/>
        <end position="18"/>
    </location>
</feature>
<keyword evidence="2" id="KW-0378">Hydrolase</keyword>
<keyword evidence="1 3" id="KW-0732">Signal</keyword>
<comment type="caution">
    <text evidence="4">The sequence shown here is derived from an EMBL/GenBank/DDBJ whole genome shotgun (WGS) entry which is preliminary data.</text>
</comment>
<dbReference type="EMBL" id="SMAF01000011">
    <property type="protein sequence ID" value="TCS97752.1"/>
    <property type="molecule type" value="Genomic_DNA"/>
</dbReference>